<feature type="transmembrane region" description="Helical" evidence="5">
    <location>
        <begin position="292"/>
        <end position="309"/>
    </location>
</feature>
<proteinExistence type="predicted"/>
<evidence type="ECO:0000259" key="6">
    <source>
        <dbReference type="PROSITE" id="PS50801"/>
    </source>
</evidence>
<dbReference type="SUPFAM" id="SSF52091">
    <property type="entry name" value="SpoIIaa-like"/>
    <property type="match status" value="1"/>
</dbReference>
<dbReference type="InterPro" id="IPR018045">
    <property type="entry name" value="S04_transporter_CS"/>
</dbReference>
<feature type="transmembrane region" description="Helical" evidence="5">
    <location>
        <begin position="21"/>
        <end position="45"/>
    </location>
</feature>
<feature type="domain" description="STAS" evidence="6">
    <location>
        <begin position="441"/>
        <end position="556"/>
    </location>
</feature>
<dbReference type="PROSITE" id="PS01130">
    <property type="entry name" value="SLC26A"/>
    <property type="match status" value="1"/>
</dbReference>
<feature type="transmembrane region" description="Helical" evidence="5">
    <location>
        <begin position="133"/>
        <end position="151"/>
    </location>
</feature>
<keyword evidence="7" id="KW-0614">Plasmid</keyword>
<dbReference type="RefSeq" id="WP_338399170.1">
    <property type="nucleotide sequence ID" value="NZ_AP025296.1"/>
</dbReference>
<evidence type="ECO:0000313" key="8">
    <source>
        <dbReference type="Proteomes" id="UP001354989"/>
    </source>
</evidence>
<evidence type="ECO:0000313" key="7">
    <source>
        <dbReference type="EMBL" id="BDD01863.1"/>
    </source>
</evidence>
<dbReference type="Pfam" id="PF00916">
    <property type="entry name" value="Sulfate_transp"/>
    <property type="match status" value="1"/>
</dbReference>
<evidence type="ECO:0000256" key="1">
    <source>
        <dbReference type="ARBA" id="ARBA00004141"/>
    </source>
</evidence>
<dbReference type="PANTHER" id="PTHR11814">
    <property type="entry name" value="SULFATE TRANSPORTER"/>
    <property type="match status" value="1"/>
</dbReference>
<accession>A0ABM7VLI5</accession>
<feature type="transmembrane region" description="Helical" evidence="5">
    <location>
        <begin position="355"/>
        <end position="374"/>
    </location>
</feature>
<dbReference type="EMBL" id="AP025296">
    <property type="protein sequence ID" value="BDD01863.1"/>
    <property type="molecule type" value="Genomic_DNA"/>
</dbReference>
<dbReference type="InterPro" id="IPR011547">
    <property type="entry name" value="SLC26A/SulP_dom"/>
</dbReference>
<dbReference type="CDD" id="cd07042">
    <property type="entry name" value="STAS_SulP_like_sulfate_transporter"/>
    <property type="match status" value="1"/>
</dbReference>
<feature type="transmembrane region" description="Helical" evidence="5">
    <location>
        <begin position="100"/>
        <end position="121"/>
    </location>
</feature>
<dbReference type="InterPro" id="IPR036513">
    <property type="entry name" value="STAS_dom_sf"/>
</dbReference>
<keyword evidence="8" id="KW-1185">Reference proteome</keyword>
<feature type="transmembrane region" description="Helical" evidence="5">
    <location>
        <begin position="250"/>
        <end position="271"/>
    </location>
</feature>
<dbReference type="Gene3D" id="3.30.750.24">
    <property type="entry name" value="STAS domain"/>
    <property type="match status" value="1"/>
</dbReference>
<dbReference type="Proteomes" id="UP001354989">
    <property type="component" value="Plasmid pPP4"/>
</dbReference>
<organism evidence="7 8">
    <name type="scientific">Persicobacter psychrovividus</name>
    <dbReference type="NCBI Taxonomy" id="387638"/>
    <lineage>
        <taxon>Bacteria</taxon>
        <taxon>Pseudomonadati</taxon>
        <taxon>Bacteroidota</taxon>
        <taxon>Cytophagia</taxon>
        <taxon>Cytophagales</taxon>
        <taxon>Persicobacteraceae</taxon>
        <taxon>Persicobacter</taxon>
    </lineage>
</organism>
<comment type="subcellular location">
    <subcellularLocation>
        <location evidence="1">Membrane</location>
        <topology evidence="1">Multi-pass membrane protein</topology>
    </subcellularLocation>
</comment>
<dbReference type="Pfam" id="PF01740">
    <property type="entry name" value="STAS"/>
    <property type="match status" value="1"/>
</dbReference>
<feature type="transmembrane region" description="Helical" evidence="5">
    <location>
        <begin position="51"/>
        <end position="67"/>
    </location>
</feature>
<protein>
    <submittedName>
        <fullName evidence="7">Sodium-independent anion transporter</fullName>
    </submittedName>
</protein>
<keyword evidence="3 5" id="KW-1133">Transmembrane helix</keyword>
<evidence type="ECO:0000256" key="2">
    <source>
        <dbReference type="ARBA" id="ARBA00022692"/>
    </source>
</evidence>
<dbReference type="InterPro" id="IPR001902">
    <property type="entry name" value="SLC26A/SulP_fam"/>
</dbReference>
<feature type="transmembrane region" description="Helical" evidence="5">
    <location>
        <begin position="179"/>
        <end position="197"/>
    </location>
</feature>
<reference evidence="7 8" key="1">
    <citation type="submission" date="2021-12" db="EMBL/GenBank/DDBJ databases">
        <title>Genome sequencing of bacteria with rrn-lacking chromosome and rrn-plasmid.</title>
        <authorList>
            <person name="Anda M."/>
            <person name="Iwasaki W."/>
        </authorList>
    </citation>
    <scope>NUCLEOTIDE SEQUENCE [LARGE SCALE GENOMIC DNA]</scope>
    <source>
        <strain evidence="7 8">NBRC 101262</strain>
        <plasmid evidence="7 8">pPP4</plasmid>
    </source>
</reference>
<name>A0ABM7VLI5_9BACT</name>
<evidence type="ECO:0000256" key="4">
    <source>
        <dbReference type="ARBA" id="ARBA00023136"/>
    </source>
</evidence>
<dbReference type="InterPro" id="IPR002645">
    <property type="entry name" value="STAS_dom"/>
</dbReference>
<gene>
    <name evidence="7" type="ORF">PEPS_41430</name>
</gene>
<keyword evidence="4 5" id="KW-0472">Membrane</keyword>
<feature type="transmembrane region" description="Helical" evidence="5">
    <location>
        <begin position="204"/>
        <end position="221"/>
    </location>
</feature>
<sequence length="580" mass="63377">MKLKTYLPISNWLPTYKRAQLSGDLSAGVTVGVMLIPQGMAYAMIAGLPPVYGLYAALIPQLMYALFGTSRQLAVGPVAMDSLLVAAGLSTLAIQGTENYIALALLLSFMVGSIQLIFGLLKMGFLVNFLSKPIISGFTIAAALIIGINQLRHVLGVSLPVQNHPIELLYHTLLNLPQIHWPTFIMAIAGILLMVGLKKIHRSIPSALVVVALSILVVQFGNLETRGVQIIGTIPSGLPSFALPFHTLDMIYELLPIAFTVAMVAFMESIAVAKSIQAKHADTYQINNNQELIGLGISNMAGSFFGAYPTAGGFGRSAVNNEAGAQTNMANIISAALVAMTLLFFTELFFYLPKAILGAIILVAVTKLIDLDYLKYLWRSSKEDFLLLSLTFLITLIWGVKAGIMGGVLCALLALIRRTAYPHIAVLGRLASTDDYRNVRRFKQTEQDPAVLIIRQDAAMHFANIAIFTATLQEEILKKGAPLKLIILHCGSIPHIDTTALQSLELLVTSMKKQQIAVYFTHVIGPVRDLFVKSNFLHNIGEDHFFSDVTTAVDYFYQQHKTRNPAKLQIAMQSNVRPEK</sequence>
<dbReference type="NCBIfam" id="TIGR00815">
    <property type="entry name" value="sulP"/>
    <property type="match status" value="1"/>
</dbReference>
<geneLocation type="plasmid" evidence="7 8">
    <name>pPP4</name>
</geneLocation>
<feature type="transmembrane region" description="Helical" evidence="5">
    <location>
        <begin position="386"/>
        <end position="416"/>
    </location>
</feature>
<evidence type="ECO:0000256" key="5">
    <source>
        <dbReference type="SAM" id="Phobius"/>
    </source>
</evidence>
<dbReference type="PROSITE" id="PS50801">
    <property type="entry name" value="STAS"/>
    <property type="match status" value="1"/>
</dbReference>
<evidence type="ECO:0000256" key="3">
    <source>
        <dbReference type="ARBA" id="ARBA00022989"/>
    </source>
</evidence>
<feature type="transmembrane region" description="Helical" evidence="5">
    <location>
        <begin position="74"/>
        <end position="94"/>
    </location>
</feature>
<feature type="transmembrane region" description="Helical" evidence="5">
    <location>
        <begin position="329"/>
        <end position="350"/>
    </location>
</feature>
<keyword evidence="2 5" id="KW-0812">Transmembrane</keyword>